<dbReference type="GO" id="GO:0003677">
    <property type="term" value="F:DNA binding"/>
    <property type="evidence" value="ECO:0007669"/>
    <property type="project" value="UniProtKB-KW"/>
</dbReference>
<dbReference type="EMBL" id="SGBB01000003">
    <property type="protein sequence ID" value="RZD19004.1"/>
    <property type="molecule type" value="Genomic_DNA"/>
</dbReference>
<name>A0A519BP00_9DELT</name>
<reference evidence="2 3" key="1">
    <citation type="journal article" date="2019" name="ISME J.">
        <title>Insights into ecological role of a new deltaproteobacterial order Candidatus Acidulodesulfobacterales by metagenomics and metatranscriptomics.</title>
        <authorList>
            <person name="Tan S."/>
            <person name="Liu J."/>
            <person name="Fang Y."/>
            <person name="Hedlund B.P."/>
            <person name="Lian Z.H."/>
            <person name="Huang L.Y."/>
            <person name="Li J.T."/>
            <person name="Huang L.N."/>
            <person name="Li W.J."/>
            <person name="Jiang H.C."/>
            <person name="Dong H.L."/>
            <person name="Shu W.S."/>
        </authorList>
    </citation>
    <scope>NUCLEOTIDE SEQUENCE [LARGE SCALE GENOMIC DNA]</scope>
    <source>
        <strain evidence="2">AP1</strain>
    </source>
</reference>
<dbReference type="InterPro" id="IPR011010">
    <property type="entry name" value="DNA_brk_join_enz"/>
</dbReference>
<accession>A0A519BP00</accession>
<gene>
    <name evidence="2" type="ORF">EVG15_02560</name>
</gene>
<evidence type="ECO:0000256" key="1">
    <source>
        <dbReference type="ARBA" id="ARBA00023125"/>
    </source>
</evidence>
<dbReference type="InterPro" id="IPR010998">
    <property type="entry name" value="Integrase_recombinase_N"/>
</dbReference>
<dbReference type="Gene3D" id="1.10.150.130">
    <property type="match status" value="1"/>
</dbReference>
<evidence type="ECO:0000313" key="2">
    <source>
        <dbReference type="EMBL" id="RZD19004.1"/>
    </source>
</evidence>
<sequence>MNTKTTIKNKINIAQHFLPVFKDKNISGITQSDIKNDQLKRKFERLSISKNLGKREQEIYFRTVNLEISALHHFFNFCIEKGIVDKNPCAGIKKLNELSRLKTLSDDDIDSLFPVPQINLQGI</sequence>
<proteinExistence type="predicted"/>
<dbReference type="SUPFAM" id="SSF56349">
    <property type="entry name" value="DNA breaking-rejoining enzymes"/>
    <property type="match status" value="1"/>
</dbReference>
<evidence type="ECO:0000313" key="3">
    <source>
        <dbReference type="Proteomes" id="UP000319296"/>
    </source>
</evidence>
<dbReference type="AlphaFoldDB" id="A0A519BP00"/>
<dbReference type="Proteomes" id="UP000319296">
    <property type="component" value="Unassembled WGS sequence"/>
</dbReference>
<organism evidence="2 3">
    <name type="scientific">Candidatus Acididesulfobacter diazotrophicus</name>
    <dbReference type="NCBI Taxonomy" id="2597226"/>
    <lineage>
        <taxon>Bacteria</taxon>
        <taxon>Deltaproteobacteria</taxon>
        <taxon>Candidatus Acidulodesulfobacterales</taxon>
        <taxon>Candidatus Acididesulfobacter</taxon>
    </lineage>
</organism>
<keyword evidence="1" id="KW-0238">DNA-binding</keyword>
<comment type="caution">
    <text evidence="2">The sequence shown here is derived from an EMBL/GenBank/DDBJ whole genome shotgun (WGS) entry which is preliminary data.</text>
</comment>
<protein>
    <recommendedName>
        <fullName evidence="4">Core-binding (CB) domain-containing protein</fullName>
    </recommendedName>
</protein>
<evidence type="ECO:0008006" key="4">
    <source>
        <dbReference type="Google" id="ProtNLM"/>
    </source>
</evidence>